<dbReference type="PANTHER" id="PTHR43734:SF1">
    <property type="entry name" value="PHYTOENE DESATURASE"/>
    <property type="match status" value="1"/>
</dbReference>
<keyword evidence="1" id="KW-0285">Flavoprotein</keyword>
<evidence type="ECO:0000256" key="2">
    <source>
        <dbReference type="ARBA" id="ARBA00023002"/>
    </source>
</evidence>
<evidence type="ECO:0000313" key="4">
    <source>
        <dbReference type="EMBL" id="BBZ15624.1"/>
    </source>
</evidence>
<keyword evidence="4" id="KW-0614">Plasmid</keyword>
<dbReference type="EMBL" id="AP022607">
    <property type="protein sequence ID" value="BBZ15624.1"/>
    <property type="molecule type" value="Genomic_DNA"/>
</dbReference>
<sequence>MTGESKGENMRSEDFDVIVIGAGLAGLCCAGELMLAGARPLLICEAKEVGFALKSHMVGGNRGLSQVPTWQVGWGGGWWPTLVRQLNVPVRTPLGFGQLDNAMALKGEDAATLPQCALSGESAAGAFVEGFPFLAEYQKEIGRVLDAALGIPYPELVKMHRTPLAQWLQDMKCDELVSDFLIKLGGFVSAASSEFCRNHISVSGAFGYFRSMFCGEATYGLPYPDNRHGLAIPLAREIENRGGVIRRGGKVHEILMKNGRADGIAMDDGTEARAPIVAFACGNDRIAKLLDPIPPELEASIAYSEKTTHLDFTVFAVIEGTVVPRDKAKWVAAVDFEDGLLEWTVRLHDLAPWTTQPGKQFLCAERIL</sequence>
<name>A0ABM7KWV2_9MYCO</name>
<dbReference type="SUPFAM" id="SSF51905">
    <property type="entry name" value="FAD/NAD(P)-binding domain"/>
    <property type="match status" value="1"/>
</dbReference>
<protein>
    <recommendedName>
        <fullName evidence="3">FAD-dependent oxidoreductase 2 FAD-binding domain-containing protein</fullName>
    </recommendedName>
</protein>
<dbReference type="InterPro" id="IPR036188">
    <property type="entry name" value="FAD/NAD-bd_sf"/>
</dbReference>
<keyword evidence="2" id="KW-0560">Oxidoreductase</keyword>
<feature type="domain" description="FAD-dependent oxidoreductase 2 FAD-binding" evidence="3">
    <location>
        <begin position="16"/>
        <end position="50"/>
    </location>
</feature>
<gene>
    <name evidence="4" type="ORF">MBRA_58190</name>
</gene>
<evidence type="ECO:0000256" key="1">
    <source>
        <dbReference type="ARBA" id="ARBA00022630"/>
    </source>
</evidence>
<reference evidence="4 5" key="1">
    <citation type="journal article" date="2019" name="Emerg. Microbes Infect.">
        <title>Comprehensive subspecies identification of 175 nontuberculous mycobacteria species based on 7547 genomic profiles.</title>
        <authorList>
            <person name="Matsumoto Y."/>
            <person name="Kinjo T."/>
            <person name="Motooka D."/>
            <person name="Nabeya D."/>
            <person name="Jung N."/>
            <person name="Uechi K."/>
            <person name="Horii T."/>
            <person name="Iida T."/>
            <person name="Fujita J."/>
            <person name="Nakamura S."/>
        </authorList>
    </citation>
    <scope>NUCLEOTIDE SEQUENCE [LARGE SCALE GENOMIC DNA]</scope>
    <source>
        <strain evidence="4 5">JCM 12687</strain>
        <plasmid evidence="4">pJCM12687</plasmid>
    </source>
</reference>
<organism evidence="4 5">
    <name type="scientific">Mycobacterium branderi</name>
    <dbReference type="NCBI Taxonomy" id="43348"/>
    <lineage>
        <taxon>Bacteria</taxon>
        <taxon>Bacillati</taxon>
        <taxon>Actinomycetota</taxon>
        <taxon>Actinomycetes</taxon>
        <taxon>Mycobacteriales</taxon>
        <taxon>Mycobacteriaceae</taxon>
        <taxon>Mycobacterium</taxon>
    </lineage>
</organism>
<accession>A0ABM7KWV2</accession>
<dbReference type="Gene3D" id="3.50.50.60">
    <property type="entry name" value="FAD/NAD(P)-binding domain"/>
    <property type="match status" value="2"/>
</dbReference>
<dbReference type="PANTHER" id="PTHR43734">
    <property type="entry name" value="PHYTOENE DESATURASE"/>
    <property type="match status" value="1"/>
</dbReference>
<geneLocation type="plasmid" evidence="4 5">
    <name>pJCM12687</name>
</geneLocation>
<evidence type="ECO:0000313" key="5">
    <source>
        <dbReference type="Proteomes" id="UP000467379"/>
    </source>
</evidence>
<dbReference type="Proteomes" id="UP000467379">
    <property type="component" value="Plasmid pJCM12687"/>
</dbReference>
<proteinExistence type="predicted"/>
<dbReference type="Pfam" id="PF00890">
    <property type="entry name" value="FAD_binding_2"/>
    <property type="match status" value="1"/>
</dbReference>
<keyword evidence="5" id="KW-1185">Reference proteome</keyword>
<dbReference type="InterPro" id="IPR003953">
    <property type="entry name" value="FAD-dep_OxRdtase_2_FAD-bd"/>
</dbReference>
<evidence type="ECO:0000259" key="3">
    <source>
        <dbReference type="Pfam" id="PF00890"/>
    </source>
</evidence>